<dbReference type="EMBL" id="SMKY01000308">
    <property type="protein sequence ID" value="TDD66490.1"/>
    <property type="molecule type" value="Genomic_DNA"/>
</dbReference>
<evidence type="ECO:0000256" key="7">
    <source>
        <dbReference type="ARBA" id="ARBA00022679"/>
    </source>
</evidence>
<dbReference type="InterPro" id="IPR020963">
    <property type="entry name" value="ArabinofuranosylTrfase_AftA_N"/>
</dbReference>
<feature type="transmembrane region" description="Helical" evidence="14">
    <location>
        <begin position="240"/>
        <end position="258"/>
    </location>
</feature>
<keyword evidence="6" id="KW-1003">Cell membrane</keyword>
<keyword evidence="7" id="KW-0808">Transferase</keyword>
<evidence type="ECO:0000256" key="5">
    <source>
        <dbReference type="ARBA" id="ARBA00020482"/>
    </source>
</evidence>
<evidence type="ECO:0000256" key="6">
    <source>
        <dbReference type="ARBA" id="ARBA00022475"/>
    </source>
</evidence>
<feature type="transmembrane region" description="Helical" evidence="14">
    <location>
        <begin position="316"/>
        <end position="336"/>
    </location>
</feature>
<keyword evidence="10 14" id="KW-0472">Membrane</keyword>
<feature type="transmembrane region" description="Helical" evidence="14">
    <location>
        <begin position="383"/>
        <end position="402"/>
    </location>
</feature>
<feature type="domain" description="Arabinofuranosyltransferase AftA C-terminal" evidence="15">
    <location>
        <begin position="496"/>
        <end position="611"/>
    </location>
</feature>
<gene>
    <name evidence="17" type="ORF">E1293_39140</name>
</gene>
<dbReference type="InterPro" id="IPR020959">
    <property type="entry name" value="ArabinofuranosylTrfase_AftA_C"/>
</dbReference>
<evidence type="ECO:0000313" key="17">
    <source>
        <dbReference type="EMBL" id="TDD66490.1"/>
    </source>
</evidence>
<dbReference type="Proteomes" id="UP000295578">
    <property type="component" value="Unassembled WGS sequence"/>
</dbReference>
<comment type="similarity">
    <text evidence="3">Belongs to the glycosyltransferase 85 family.</text>
</comment>
<reference evidence="17 18" key="1">
    <citation type="submission" date="2019-03" db="EMBL/GenBank/DDBJ databases">
        <title>Draft genome sequences of novel Actinobacteria.</title>
        <authorList>
            <person name="Sahin N."/>
            <person name="Ay H."/>
            <person name="Saygin H."/>
        </authorList>
    </citation>
    <scope>NUCLEOTIDE SEQUENCE [LARGE SCALE GENOMIC DNA]</scope>
    <source>
        <strain evidence="17 18">DSM 45941</strain>
    </source>
</reference>
<evidence type="ECO:0000259" key="16">
    <source>
        <dbReference type="Pfam" id="PF12250"/>
    </source>
</evidence>
<protein>
    <recommendedName>
        <fullName evidence="5">Galactan 5-O-arabinofuranosyltransferase</fullName>
        <ecNumber evidence="4">2.4.2.46</ecNumber>
    </recommendedName>
    <alternativeName>
        <fullName evidence="11">Arabinofuranosyltransferase AftA</fullName>
    </alternativeName>
</protein>
<dbReference type="OrthoDB" id="3817499at2"/>
<comment type="subcellular location">
    <subcellularLocation>
        <location evidence="1">Cell membrane</location>
        <topology evidence="1">Multi-pass membrane protein</topology>
    </subcellularLocation>
</comment>
<organism evidence="17 18">
    <name type="scientific">Actinomadura darangshiensis</name>
    <dbReference type="NCBI Taxonomy" id="705336"/>
    <lineage>
        <taxon>Bacteria</taxon>
        <taxon>Bacillati</taxon>
        <taxon>Actinomycetota</taxon>
        <taxon>Actinomycetes</taxon>
        <taxon>Streptosporangiales</taxon>
        <taxon>Thermomonosporaceae</taxon>
        <taxon>Actinomadura</taxon>
    </lineage>
</organism>
<feature type="region of interest" description="Disordered" evidence="13">
    <location>
        <begin position="1"/>
        <end position="34"/>
    </location>
</feature>
<evidence type="ECO:0000256" key="8">
    <source>
        <dbReference type="ARBA" id="ARBA00022692"/>
    </source>
</evidence>
<evidence type="ECO:0000256" key="1">
    <source>
        <dbReference type="ARBA" id="ARBA00004651"/>
    </source>
</evidence>
<feature type="domain" description="Arabinofuranosyltransferase AftA N-terminal" evidence="16">
    <location>
        <begin position="108"/>
        <end position="465"/>
    </location>
</feature>
<dbReference type="GO" id="GO:0045227">
    <property type="term" value="P:capsule polysaccharide biosynthetic process"/>
    <property type="evidence" value="ECO:0007669"/>
    <property type="project" value="UniProtKB-UniPathway"/>
</dbReference>
<dbReference type="EC" id="2.4.2.46" evidence="4"/>
<proteinExistence type="inferred from homology"/>
<evidence type="ECO:0000256" key="9">
    <source>
        <dbReference type="ARBA" id="ARBA00022989"/>
    </source>
</evidence>
<feature type="transmembrane region" description="Helical" evidence="14">
    <location>
        <begin position="422"/>
        <end position="443"/>
    </location>
</feature>
<evidence type="ECO:0000259" key="15">
    <source>
        <dbReference type="Pfam" id="PF12249"/>
    </source>
</evidence>
<feature type="transmembrane region" description="Helical" evidence="14">
    <location>
        <begin position="270"/>
        <end position="295"/>
    </location>
</feature>
<evidence type="ECO:0000256" key="4">
    <source>
        <dbReference type="ARBA" id="ARBA00012037"/>
    </source>
</evidence>
<feature type="compositionally biased region" description="Low complexity" evidence="13">
    <location>
        <begin position="1"/>
        <end position="25"/>
    </location>
</feature>
<feature type="transmembrane region" description="Helical" evidence="14">
    <location>
        <begin position="82"/>
        <end position="102"/>
    </location>
</feature>
<keyword evidence="18" id="KW-1185">Reference proteome</keyword>
<evidence type="ECO:0000256" key="14">
    <source>
        <dbReference type="SAM" id="Phobius"/>
    </source>
</evidence>
<evidence type="ECO:0000256" key="2">
    <source>
        <dbReference type="ARBA" id="ARBA00004776"/>
    </source>
</evidence>
<dbReference type="Pfam" id="PF12249">
    <property type="entry name" value="AftA_C"/>
    <property type="match status" value="1"/>
</dbReference>
<evidence type="ECO:0000256" key="11">
    <source>
        <dbReference type="ARBA" id="ARBA00033184"/>
    </source>
</evidence>
<sequence>MTTQHRTSGSPSASAPSTTARPPGAWRTACSRKADPPAGMGRIIGTVRHPAATAAITWVLAIPAAMLLPAVAGRSPFTPRGAVLPIAVGGLLLAAGLALAAFRRRGTDPPAGAAAGLLAAWVALSLRNGLYGTPFGFAGLTGDQGRMSAMATRYSATAVPSDGIVAGVPTEYPPLFPWLVGRAAALLDVPAWRLLGDAQILAVSAAVLLAFLLWARLVPAPAALVIAAATLVAFGDPRKAHEVIALAVFIPWVPAAIGRPSRARLHWLPAGLLGGLIVATYLGFVLWGALGMLVLAWSTWRASEDRRGYLKHLAKLLVAAAAVSGWYLVPYAWTLIRDGGQMVSDLFPAPAITGDPFPFLAATPLGALQAIGLLGMVWYRKTAWWATPLLCLVAGAYLYRAMGTARYILTGHTGLYYHTARMVAALLAVAGVLTLMHALPALVRRLATRDTVPHGVTATAIAVLIGWIGFAYWQAWTPPTSDPAAATGNRRYAVLAHTEPRPDGTRPRYAPDRPATRWFPINPIKRAVKDALGPHATPHTLSYDERLFAYLPWPGYIAVDRTAASSTSHWDDRHAALAALANTTGPKPFANASRTTPYGPIDVFILRANTSTWTWQDVHFHPTQFAPQYFTVRSLPADTVIAVRRPG</sequence>
<feature type="transmembrane region" description="Helical" evidence="14">
    <location>
        <begin position="200"/>
        <end position="233"/>
    </location>
</feature>
<feature type="transmembrane region" description="Helical" evidence="14">
    <location>
        <begin position="109"/>
        <end position="126"/>
    </location>
</feature>
<feature type="transmembrane region" description="Helical" evidence="14">
    <location>
        <begin position="356"/>
        <end position="376"/>
    </location>
</feature>
<feature type="transmembrane region" description="Helical" evidence="14">
    <location>
        <begin position="50"/>
        <end position="70"/>
    </location>
</feature>
<evidence type="ECO:0000256" key="10">
    <source>
        <dbReference type="ARBA" id="ARBA00023136"/>
    </source>
</evidence>
<dbReference type="GO" id="GO:0016757">
    <property type="term" value="F:glycosyltransferase activity"/>
    <property type="evidence" value="ECO:0007669"/>
    <property type="project" value="InterPro"/>
</dbReference>
<dbReference type="AlphaFoldDB" id="A0A4R5A5Z4"/>
<comment type="caution">
    <text evidence="17">The sequence shown here is derived from an EMBL/GenBank/DDBJ whole genome shotgun (WGS) entry which is preliminary data.</text>
</comment>
<keyword evidence="9 14" id="KW-1133">Transmembrane helix</keyword>
<dbReference type="Pfam" id="PF12250">
    <property type="entry name" value="AftA_N"/>
    <property type="match status" value="1"/>
</dbReference>
<keyword evidence="8 14" id="KW-0812">Transmembrane</keyword>
<comment type="pathway">
    <text evidence="2">Cell wall biogenesis; cell wall polysaccharide biosynthesis.</text>
</comment>
<accession>A0A4R5A5Z4</accession>
<dbReference type="UniPathway" id="UPA00963"/>
<evidence type="ECO:0000256" key="13">
    <source>
        <dbReference type="SAM" id="MobiDB-lite"/>
    </source>
</evidence>
<comment type="catalytic activity">
    <reaction evidence="12">
        <text>Adds an alpha-D-arabinofuranosyl group from trans,octacis-decaprenylphospho-beta-D-arabinofuranose at the 5-O-position of the eighth, tenth and twelfth galactofuranose unit of the galactofuranan chain of [beta-D-galactofuranosyl-(1-&gt;5)-beta-D-galactofuranosyl-(1-&gt;6)]14-beta-D-galactofuranosyl-(1-&gt;5)-beta-D-galactofuranosyl-(1-&gt;4)-alpha-L-rhamnopyranosyl-(1-&gt;3)-N-acetyl-alpha-D-glucosaminyl-diphospho-trans,octacis-decaprenol.</text>
        <dbReference type="EC" id="2.4.2.46"/>
    </reaction>
</comment>
<name>A0A4R5A5Z4_9ACTN</name>
<evidence type="ECO:0000256" key="12">
    <source>
        <dbReference type="ARBA" id="ARBA00034030"/>
    </source>
</evidence>
<feature type="transmembrane region" description="Helical" evidence="14">
    <location>
        <begin position="455"/>
        <end position="473"/>
    </location>
</feature>
<dbReference type="GO" id="GO:0005886">
    <property type="term" value="C:plasma membrane"/>
    <property type="evidence" value="ECO:0007669"/>
    <property type="project" value="UniProtKB-SubCell"/>
</dbReference>
<evidence type="ECO:0000256" key="3">
    <source>
        <dbReference type="ARBA" id="ARBA00009655"/>
    </source>
</evidence>
<dbReference type="GO" id="GO:0044038">
    <property type="term" value="P:cell wall macromolecule biosynthetic process"/>
    <property type="evidence" value="ECO:0007669"/>
    <property type="project" value="InterPro"/>
</dbReference>
<evidence type="ECO:0000313" key="18">
    <source>
        <dbReference type="Proteomes" id="UP000295578"/>
    </source>
</evidence>